<accession>A0A0L7CZ47</accession>
<dbReference type="SUPFAM" id="SSF47413">
    <property type="entry name" value="lambda repressor-like DNA-binding domains"/>
    <property type="match status" value="1"/>
</dbReference>
<dbReference type="GO" id="GO:0003700">
    <property type="term" value="F:DNA-binding transcription factor activity"/>
    <property type="evidence" value="ECO:0007669"/>
    <property type="project" value="TreeGrafter"/>
</dbReference>
<dbReference type="PROSITE" id="PS50943">
    <property type="entry name" value="HTH_CROC1"/>
    <property type="match status" value="1"/>
</dbReference>
<dbReference type="PATRIC" id="fig|1365964.3.peg.1369"/>
<dbReference type="SUPFAM" id="SSF53822">
    <property type="entry name" value="Periplasmic binding protein-like I"/>
    <property type="match status" value="1"/>
</dbReference>
<dbReference type="InterPro" id="IPR046335">
    <property type="entry name" value="LacI/GalR-like_sensor"/>
</dbReference>
<reference evidence="7 8" key="1">
    <citation type="journal article" date="2015" name="Int J Genomics">
        <title>Comparative Genomics Revealed Genetic Diversity and Species/Strain-Level Differences in Carbohydrate Metabolism of Three Probiotic Bifidobacterial Species.</title>
        <authorList>
            <person name="Odamaki T."/>
            <person name="Horigome A."/>
            <person name="Sugahara H."/>
            <person name="Hashikura N."/>
            <person name="Minami J."/>
            <person name="Xiao J.Z."/>
            <person name="Abe F."/>
        </authorList>
    </citation>
    <scope>NUCLEOTIDE SEQUENCE [LARGE SCALE GENOMIC DNA]</scope>
    <source>
        <strain evidence="7 8">MCC 1114</strain>
    </source>
</reference>
<dbReference type="Pfam" id="PF00356">
    <property type="entry name" value="LacI"/>
    <property type="match status" value="1"/>
</dbReference>
<evidence type="ECO:0000256" key="2">
    <source>
        <dbReference type="ARBA" id="ARBA00023125"/>
    </source>
</evidence>
<dbReference type="SMART" id="SM00354">
    <property type="entry name" value="HTH_LACI"/>
    <property type="match status" value="1"/>
</dbReference>
<keyword evidence="1" id="KW-0805">Transcription regulation</keyword>
<evidence type="ECO:0000313" key="7">
    <source>
        <dbReference type="EMBL" id="KOA64873.1"/>
    </source>
</evidence>
<sequence length="357" mass="39423">MTMSEGLQNLKKGRPGILDVARKAGVSPATVSRVINGTANVAAETREIVQKTIDELNYSPNKFARSLVTNHSGIIGVLVDRSIRYATANVLVQLEEYASMLGYMSVVLTVDKPFHSQFQQAMTKLRSMSVEGIIVIAPRIGLSQTIVDCQIPEPVIIVSSELKDIGIPMVGEDQYEGASRAVRHLIRLGHRNIWHLAGSMDWFDEQQRLNGWKDTLASNHVHGTRLQASWSPKTAYEAIINAGFNRRNHPDAIFAASDHLAMAAIAALRDLKLNVPKDISIVSYDDVEAAEYVSPALTTVRQNLPEVARRAVSLLVRVMNDQPIDMVTVMQPQFIARGSVRNRTPANRNKPTTIAKE</sequence>
<dbReference type="AlphaFoldDB" id="A0A0L7CZ47"/>
<keyword evidence="2" id="KW-0238">DNA-binding</keyword>
<dbReference type="Gene3D" id="1.10.260.40">
    <property type="entry name" value="lambda repressor-like DNA-binding domains"/>
    <property type="match status" value="1"/>
</dbReference>
<dbReference type="InterPro" id="IPR001387">
    <property type="entry name" value="Cro/C1-type_HTH"/>
</dbReference>
<dbReference type="PROSITE" id="PS50206">
    <property type="entry name" value="RHODANESE_3"/>
    <property type="match status" value="1"/>
</dbReference>
<dbReference type="Pfam" id="PF13377">
    <property type="entry name" value="Peripla_BP_3"/>
    <property type="match status" value="1"/>
</dbReference>
<evidence type="ECO:0000313" key="8">
    <source>
        <dbReference type="Proteomes" id="UP000036802"/>
    </source>
</evidence>
<dbReference type="PANTHER" id="PTHR30146">
    <property type="entry name" value="LACI-RELATED TRANSCRIPTIONAL REPRESSOR"/>
    <property type="match status" value="1"/>
</dbReference>
<keyword evidence="3" id="KW-0804">Transcription</keyword>
<feature type="domain" description="HTH lacI-type" evidence="5">
    <location>
        <begin position="15"/>
        <end position="69"/>
    </location>
</feature>
<feature type="domain" description="HTH cro/C1-type" evidence="6">
    <location>
        <begin position="19"/>
        <end position="56"/>
    </location>
</feature>
<dbReference type="PRINTS" id="PR00036">
    <property type="entry name" value="HTHLACI"/>
</dbReference>
<feature type="domain" description="Rhodanese" evidence="4">
    <location>
        <begin position="178"/>
        <end position="211"/>
    </location>
</feature>
<proteinExistence type="predicted"/>
<evidence type="ECO:0000259" key="6">
    <source>
        <dbReference type="PROSITE" id="PS50943"/>
    </source>
</evidence>
<dbReference type="PANTHER" id="PTHR30146:SF109">
    <property type="entry name" value="HTH-TYPE TRANSCRIPTIONAL REGULATOR GALS"/>
    <property type="match status" value="1"/>
</dbReference>
<dbReference type="CDD" id="cd01392">
    <property type="entry name" value="HTH_LacI"/>
    <property type="match status" value="1"/>
</dbReference>
<evidence type="ECO:0000256" key="1">
    <source>
        <dbReference type="ARBA" id="ARBA00023015"/>
    </source>
</evidence>
<dbReference type="InterPro" id="IPR010982">
    <property type="entry name" value="Lambda_DNA-bd_dom_sf"/>
</dbReference>
<evidence type="ECO:0000259" key="4">
    <source>
        <dbReference type="PROSITE" id="PS50206"/>
    </source>
</evidence>
<dbReference type="GO" id="GO:0000976">
    <property type="term" value="F:transcription cis-regulatory region binding"/>
    <property type="evidence" value="ECO:0007669"/>
    <property type="project" value="TreeGrafter"/>
</dbReference>
<evidence type="ECO:0000256" key="3">
    <source>
        <dbReference type="ARBA" id="ARBA00023163"/>
    </source>
</evidence>
<comment type="caution">
    <text evidence="7">The sequence shown here is derived from an EMBL/GenBank/DDBJ whole genome shotgun (WGS) entry which is preliminary data.</text>
</comment>
<dbReference type="EMBL" id="AVQC01000012">
    <property type="protein sequence ID" value="KOA64873.1"/>
    <property type="molecule type" value="Genomic_DNA"/>
</dbReference>
<protein>
    <submittedName>
        <fullName evidence="7">Uncharacterized protein</fullName>
    </submittedName>
</protein>
<dbReference type="PROSITE" id="PS00356">
    <property type="entry name" value="HTH_LACI_1"/>
    <property type="match status" value="1"/>
</dbReference>
<dbReference type="PROSITE" id="PS50932">
    <property type="entry name" value="HTH_LACI_2"/>
    <property type="match status" value="1"/>
</dbReference>
<dbReference type="Proteomes" id="UP000036802">
    <property type="component" value="Unassembled WGS sequence"/>
</dbReference>
<dbReference type="CDD" id="cd01574">
    <property type="entry name" value="PBP1_LacI"/>
    <property type="match status" value="1"/>
</dbReference>
<dbReference type="InterPro" id="IPR028082">
    <property type="entry name" value="Peripla_BP_I"/>
</dbReference>
<evidence type="ECO:0000259" key="5">
    <source>
        <dbReference type="PROSITE" id="PS50932"/>
    </source>
</evidence>
<gene>
    <name evidence="7" type="ORF">BBM1114_06780</name>
</gene>
<organism evidence="7 8">
    <name type="scientific">Bifidobacterium breve MCC 1114</name>
    <dbReference type="NCBI Taxonomy" id="1365964"/>
    <lineage>
        <taxon>Bacteria</taxon>
        <taxon>Bacillati</taxon>
        <taxon>Actinomycetota</taxon>
        <taxon>Actinomycetes</taxon>
        <taxon>Bifidobacteriales</taxon>
        <taxon>Bifidobacteriaceae</taxon>
        <taxon>Bifidobacterium</taxon>
    </lineage>
</organism>
<name>A0A0L7CZ47_BIFBR</name>
<dbReference type="InterPro" id="IPR000843">
    <property type="entry name" value="HTH_LacI"/>
</dbReference>
<dbReference type="Gene3D" id="3.40.50.2300">
    <property type="match status" value="2"/>
</dbReference>
<dbReference type="RefSeq" id="WP_050825221.1">
    <property type="nucleotide sequence ID" value="NZ_AVQC01000012.1"/>
</dbReference>
<dbReference type="InterPro" id="IPR001763">
    <property type="entry name" value="Rhodanese-like_dom"/>
</dbReference>